<evidence type="ECO:0000256" key="2">
    <source>
        <dbReference type="ARBA" id="ARBA00022692"/>
    </source>
</evidence>
<evidence type="ECO:0000313" key="7">
    <source>
        <dbReference type="EMBL" id="KAK7458149.1"/>
    </source>
</evidence>
<organism evidence="7 8">
    <name type="scientific">Marasmiellus scandens</name>
    <dbReference type="NCBI Taxonomy" id="2682957"/>
    <lineage>
        <taxon>Eukaryota</taxon>
        <taxon>Fungi</taxon>
        <taxon>Dikarya</taxon>
        <taxon>Basidiomycota</taxon>
        <taxon>Agaricomycotina</taxon>
        <taxon>Agaricomycetes</taxon>
        <taxon>Agaricomycetidae</taxon>
        <taxon>Agaricales</taxon>
        <taxon>Marasmiineae</taxon>
        <taxon>Omphalotaceae</taxon>
        <taxon>Marasmiellus</taxon>
    </lineage>
</organism>
<dbReference type="EMBL" id="JBANRG010000018">
    <property type="protein sequence ID" value="KAK7458149.1"/>
    <property type="molecule type" value="Genomic_DNA"/>
</dbReference>
<evidence type="ECO:0000256" key="6">
    <source>
        <dbReference type="SAM" id="Phobius"/>
    </source>
</evidence>
<dbReference type="SUPFAM" id="SSF103506">
    <property type="entry name" value="Mitochondrial carrier"/>
    <property type="match status" value="2"/>
</dbReference>
<accession>A0ABR1JDJ6</accession>
<evidence type="ECO:0000256" key="1">
    <source>
        <dbReference type="ARBA" id="ARBA00004141"/>
    </source>
</evidence>
<evidence type="ECO:0000256" key="4">
    <source>
        <dbReference type="ARBA" id="ARBA00023136"/>
    </source>
</evidence>
<keyword evidence="4 5" id="KW-0472">Membrane</keyword>
<reference evidence="7 8" key="1">
    <citation type="submission" date="2024-01" db="EMBL/GenBank/DDBJ databases">
        <title>A draft genome for the cacao thread blight pathogen Marasmiellus scandens.</title>
        <authorList>
            <person name="Baruah I.K."/>
            <person name="Leung J."/>
            <person name="Bukari Y."/>
            <person name="Amoako-Attah I."/>
            <person name="Meinhardt L.W."/>
            <person name="Bailey B.A."/>
            <person name="Cohen S.P."/>
        </authorList>
    </citation>
    <scope>NUCLEOTIDE SEQUENCE [LARGE SCALE GENOMIC DNA]</scope>
    <source>
        <strain evidence="7 8">GH-19</strain>
    </source>
</reference>
<feature type="transmembrane region" description="Helical" evidence="6">
    <location>
        <begin position="130"/>
        <end position="148"/>
    </location>
</feature>
<feature type="transmembrane region" description="Helical" evidence="6">
    <location>
        <begin position="250"/>
        <end position="269"/>
    </location>
</feature>
<protein>
    <recommendedName>
        <fullName evidence="9">Mitochondrial carrier</fullName>
    </recommendedName>
</protein>
<comment type="subcellular location">
    <subcellularLocation>
        <location evidence="1">Membrane</location>
        <topology evidence="1">Multi-pass membrane protein</topology>
    </subcellularLocation>
</comment>
<name>A0ABR1JDJ6_9AGAR</name>
<dbReference type="Gene3D" id="1.50.40.10">
    <property type="entry name" value="Mitochondrial carrier domain"/>
    <property type="match status" value="2"/>
</dbReference>
<proteinExistence type="predicted"/>
<keyword evidence="3 6" id="KW-1133">Transmembrane helix</keyword>
<feature type="repeat" description="Solcar" evidence="5">
    <location>
        <begin position="25"/>
        <end position="110"/>
    </location>
</feature>
<evidence type="ECO:0008006" key="9">
    <source>
        <dbReference type="Google" id="ProtNLM"/>
    </source>
</evidence>
<feature type="transmembrane region" description="Helical" evidence="6">
    <location>
        <begin position="85"/>
        <end position="110"/>
    </location>
</feature>
<dbReference type="InterPro" id="IPR023395">
    <property type="entry name" value="MCP_dom_sf"/>
</dbReference>
<gene>
    <name evidence="7" type="ORF">VKT23_010057</name>
</gene>
<dbReference type="Proteomes" id="UP001498398">
    <property type="component" value="Unassembled WGS sequence"/>
</dbReference>
<comment type="caution">
    <text evidence="7">The sequence shown here is derived from an EMBL/GenBank/DDBJ whole genome shotgun (WGS) entry which is preliminary data.</text>
</comment>
<sequence length="377" mass="42705">MSTIPFTNFFAVFGFPGLFLTVLLNGALVRYRASFVLRDRNDNQKPEDASRVQVQAYAAGPSVNGVFHMLVRVGKLEGWAGFLKGLVPTCLLSMLLFNLFLHIFSALLYLPTHTVQELYFLQAYFPPATLLTFFLVSIPSSIIVNRAICTPYRLHFFRPKQALRVLLSEEERKRPWKLWGLGLVSAHAVHGVVKVTTLVILPEIVRKMLKDPNPFISRAIVFFMRSVVGSNFEEGEVDGLLTEMEGNLRIILEAFIWFGLAVIASLLLAPLEVMMVRLTTQKLELQGDLDMNGPSVKAFERTATEAEQAVALGLQTYSDEAVVQLRCDTDLKASPYTSLYDCFIRMRQEEKDGWKVFYRGYWITLLVCLICDPYRIA</sequence>
<feature type="transmembrane region" description="Helical" evidence="6">
    <location>
        <begin position="6"/>
        <end position="28"/>
    </location>
</feature>
<evidence type="ECO:0000256" key="3">
    <source>
        <dbReference type="ARBA" id="ARBA00022989"/>
    </source>
</evidence>
<evidence type="ECO:0000256" key="5">
    <source>
        <dbReference type="PROSITE-ProRule" id="PRU00282"/>
    </source>
</evidence>
<dbReference type="InterPro" id="IPR018108">
    <property type="entry name" value="MCP_transmembrane"/>
</dbReference>
<dbReference type="PROSITE" id="PS50920">
    <property type="entry name" value="SOLCAR"/>
    <property type="match status" value="1"/>
</dbReference>
<evidence type="ECO:0000313" key="8">
    <source>
        <dbReference type="Proteomes" id="UP001498398"/>
    </source>
</evidence>
<keyword evidence="8" id="KW-1185">Reference proteome</keyword>
<keyword evidence="2 5" id="KW-0812">Transmembrane</keyword>